<dbReference type="PROSITE" id="PS00622">
    <property type="entry name" value="HTH_LUXR_1"/>
    <property type="match status" value="1"/>
</dbReference>
<reference evidence="5" key="1">
    <citation type="journal article" date="2019" name="Int. J. Syst. Evol. Microbiol.">
        <title>The Global Catalogue of Microorganisms (GCM) 10K type strain sequencing project: providing services to taxonomists for standard genome sequencing and annotation.</title>
        <authorList>
            <consortium name="The Broad Institute Genomics Platform"/>
            <consortium name="The Broad Institute Genome Sequencing Center for Infectious Disease"/>
            <person name="Wu L."/>
            <person name="Ma J."/>
        </authorList>
    </citation>
    <scope>NUCLEOTIDE SEQUENCE [LARGE SCALE GENOMIC DNA]</scope>
    <source>
        <strain evidence="5">CGMCC 4.7106</strain>
    </source>
</reference>
<sequence>MSEGLHGRAAELDAVRLLLDAARAGDGGALVLAGPPGIGKTAVLGRATSMAGEFAVLRARGVPQEARLAGSGLHALLRPVARLVRSPVLARALRRGTAGDGMALPAAVLEFLTELAAAEPVLVCVDDLHLLDEVSREALCFAARRVTGERIALLLAVRDAAGLPEDVPVRVLEGLDPAACRALAHELAAGALPDDLRTCLARLAGGNPLAWRELVGSLTPEQLAGLAAPPTGLPPGGRLHRAHAERLARLPEATRFLLLLLAAHPGLNAETLRRRPAQESGAEARLHRELLAAGPPAVLAPAERAGLIRAEGGRYGFADETVRAVAYAEAPPARRRAAHALLGRLLDGDRHRLARAWHRAHALDGPPDQLAAELAAAASAATARGYPGRSAAYEHAAELTGVEERRTEWLAAAARHAWVSGDVPRARWLLAQPRHPLEGQAQLMRGRLELLSGHADSARDKLLTAASCLVQRDRIDGVKALLHAAEASYLTGDIRTFHAIAGQVALLRRPDDCANAQLMFEYLQGIAATFSGDHRAAAGPLRRVVRLAPAVRSPVPLVWACVASLLLGEDATALELSARAVDTARRRGAVTLVPQLLESVVQAHFWLGRYPSVAAHAAEGLRLAEASGQPNAAAQHLAWLAHADAVQGDADACRDRAHRALDLAESHGLGIAGALGTWALAHLDLAAGRLADSAARLRGHRDNDHVVVRVMASPHFIEAAARTGDDRRATAALRVLERWAGSTSSPDRRALVARCRALLAAPGEAGERFQEALELHRQGACRFETARTQLLYGGALRRERRPGAAREHLHGALETFERLGARLWSERARAELRAAGETVARPAPGGGPEQVLTAQQLRIARLVAEGATNREVAAQLFLSPRTVDHHLRNVFARLGVRSRVELARLLF</sequence>
<dbReference type="InterPro" id="IPR000792">
    <property type="entry name" value="Tscrpt_reg_LuxR_C"/>
</dbReference>
<dbReference type="CDD" id="cd06170">
    <property type="entry name" value="LuxR_C_like"/>
    <property type="match status" value="1"/>
</dbReference>
<dbReference type="PANTHER" id="PTHR16305:SF35">
    <property type="entry name" value="TRANSCRIPTIONAL ACTIVATOR DOMAIN"/>
    <property type="match status" value="1"/>
</dbReference>
<evidence type="ECO:0000313" key="5">
    <source>
        <dbReference type="Proteomes" id="UP001596096"/>
    </source>
</evidence>
<dbReference type="EMBL" id="JBHSNW010000008">
    <property type="protein sequence ID" value="MFC5817148.1"/>
    <property type="molecule type" value="Genomic_DNA"/>
</dbReference>
<keyword evidence="5" id="KW-1185">Reference proteome</keyword>
<organism evidence="4 5">
    <name type="scientific">Nonomuraea harbinensis</name>
    <dbReference type="NCBI Taxonomy" id="1286938"/>
    <lineage>
        <taxon>Bacteria</taxon>
        <taxon>Bacillati</taxon>
        <taxon>Actinomycetota</taxon>
        <taxon>Actinomycetes</taxon>
        <taxon>Streptosporangiales</taxon>
        <taxon>Streptosporangiaceae</taxon>
        <taxon>Nonomuraea</taxon>
    </lineage>
</organism>
<dbReference type="PROSITE" id="PS50043">
    <property type="entry name" value="HTH_LUXR_2"/>
    <property type="match status" value="1"/>
</dbReference>
<proteinExistence type="predicted"/>
<dbReference type="PANTHER" id="PTHR16305">
    <property type="entry name" value="TESTICULAR SOLUBLE ADENYLYL CYCLASE"/>
    <property type="match status" value="1"/>
</dbReference>
<evidence type="ECO:0000313" key="4">
    <source>
        <dbReference type="EMBL" id="MFC5817148.1"/>
    </source>
</evidence>
<evidence type="ECO:0000259" key="3">
    <source>
        <dbReference type="PROSITE" id="PS50043"/>
    </source>
</evidence>
<protein>
    <submittedName>
        <fullName evidence="4">LuxR C-terminal-related transcriptional regulator</fullName>
    </submittedName>
</protein>
<evidence type="ECO:0000256" key="1">
    <source>
        <dbReference type="ARBA" id="ARBA00022741"/>
    </source>
</evidence>
<comment type="caution">
    <text evidence="4">The sequence shown here is derived from an EMBL/GenBank/DDBJ whole genome shotgun (WGS) entry which is preliminary data.</text>
</comment>
<dbReference type="Pfam" id="PF00196">
    <property type="entry name" value="GerE"/>
    <property type="match status" value="1"/>
</dbReference>
<dbReference type="Proteomes" id="UP001596096">
    <property type="component" value="Unassembled WGS sequence"/>
</dbReference>
<evidence type="ECO:0000256" key="2">
    <source>
        <dbReference type="ARBA" id="ARBA00022840"/>
    </source>
</evidence>
<dbReference type="SMART" id="SM00421">
    <property type="entry name" value="HTH_LUXR"/>
    <property type="match status" value="1"/>
</dbReference>
<accession>A0ABW1BWQ3</accession>
<dbReference type="RefSeq" id="WP_219544011.1">
    <property type="nucleotide sequence ID" value="NZ_JAHKRN010000006.1"/>
</dbReference>
<keyword evidence="2" id="KW-0067">ATP-binding</keyword>
<feature type="domain" description="HTH luxR-type" evidence="3">
    <location>
        <begin position="845"/>
        <end position="907"/>
    </location>
</feature>
<gene>
    <name evidence="4" type="ORF">ACFPUY_18790</name>
</gene>
<keyword evidence="1" id="KW-0547">Nucleotide-binding</keyword>
<name>A0ABW1BWQ3_9ACTN</name>
<dbReference type="InterPro" id="IPR041664">
    <property type="entry name" value="AAA_16"/>
</dbReference>
<dbReference type="Pfam" id="PF13191">
    <property type="entry name" value="AAA_16"/>
    <property type="match status" value="1"/>
</dbReference>